<dbReference type="EMBL" id="CAJVPV010001183">
    <property type="protein sequence ID" value="CAG8489132.1"/>
    <property type="molecule type" value="Genomic_DNA"/>
</dbReference>
<reference evidence="2" key="1">
    <citation type="submission" date="2021-06" db="EMBL/GenBank/DDBJ databases">
        <authorList>
            <person name="Kallberg Y."/>
            <person name="Tangrot J."/>
            <person name="Rosling A."/>
        </authorList>
    </citation>
    <scope>NUCLEOTIDE SEQUENCE</scope>
    <source>
        <strain evidence="2">CL551</strain>
    </source>
</reference>
<dbReference type="InterPro" id="IPR011990">
    <property type="entry name" value="TPR-like_helical_dom_sf"/>
</dbReference>
<evidence type="ECO:0000313" key="2">
    <source>
        <dbReference type="EMBL" id="CAG8489132.1"/>
    </source>
</evidence>
<keyword evidence="3" id="KW-1185">Reference proteome</keyword>
<dbReference type="InterPro" id="IPR001245">
    <property type="entry name" value="Ser-Thr/Tyr_kinase_cat_dom"/>
</dbReference>
<dbReference type="Gene3D" id="1.10.510.10">
    <property type="entry name" value="Transferase(Phosphotransferase) domain 1"/>
    <property type="match status" value="1"/>
</dbReference>
<dbReference type="GO" id="GO:0005524">
    <property type="term" value="F:ATP binding"/>
    <property type="evidence" value="ECO:0007669"/>
    <property type="project" value="InterPro"/>
</dbReference>
<feature type="domain" description="Protein kinase" evidence="1">
    <location>
        <begin position="1"/>
        <end position="134"/>
    </location>
</feature>
<dbReference type="GO" id="GO:0004672">
    <property type="term" value="F:protein kinase activity"/>
    <property type="evidence" value="ECO:0007669"/>
    <property type="project" value="InterPro"/>
</dbReference>
<accession>A0A9N8ZEZ2</accession>
<dbReference type="InterPro" id="IPR006597">
    <property type="entry name" value="Sel1-like"/>
</dbReference>
<dbReference type="SUPFAM" id="SSF81901">
    <property type="entry name" value="HCP-like"/>
    <property type="match status" value="1"/>
</dbReference>
<proteinExistence type="predicted"/>
<dbReference type="InterPro" id="IPR000719">
    <property type="entry name" value="Prot_kinase_dom"/>
</dbReference>
<evidence type="ECO:0000313" key="3">
    <source>
        <dbReference type="Proteomes" id="UP000789342"/>
    </source>
</evidence>
<dbReference type="PANTHER" id="PTHR45011">
    <property type="entry name" value="DAP3-BINDING CELL DEATH ENHANCER 1"/>
    <property type="match status" value="1"/>
</dbReference>
<organism evidence="2 3">
    <name type="scientific">Acaulospora morrowiae</name>
    <dbReference type="NCBI Taxonomy" id="94023"/>
    <lineage>
        <taxon>Eukaryota</taxon>
        <taxon>Fungi</taxon>
        <taxon>Fungi incertae sedis</taxon>
        <taxon>Mucoromycota</taxon>
        <taxon>Glomeromycotina</taxon>
        <taxon>Glomeromycetes</taxon>
        <taxon>Diversisporales</taxon>
        <taxon>Acaulosporaceae</taxon>
        <taxon>Acaulospora</taxon>
    </lineage>
</organism>
<dbReference type="Proteomes" id="UP000789342">
    <property type="component" value="Unassembled WGS sequence"/>
</dbReference>
<dbReference type="OrthoDB" id="2321465at2759"/>
<sequence>MIIADLGLGKELDKVPITSASDVQGMPAYVEPQVFRNTKYKRDKRSDIYSLGVLLWEISSGVPPFKGTLPQSIPIIIYNGTRELPVIGTPSAYVELYTKCWSDNPKDRPDIVEVIDFLDEVPPDSDIKSSQPTIKVIESDSRSMNIKQEDTRLTNFSSSASASFLQVNRGSSLNISENWNHIQLSNDALGIDKKDNPMRNADSSKNLDSKEYRKSVISNLSKEIFELQLICTRKGSRKSWKDMITWIENNKSNAREIFEFFNNNDFLHREVILGNFHSIGFGTERNLHEAFRCFIKASKGGDRLGDYEVALCYEKGIGVTKDIAKAIYFYEKVSSTEIDGENSHDDGVVNAKYMLGMIYSNNDVGDKKMDALKLVKSAAEGGYAPAQHYLSQYYQSRDLEKALEWADRCEKNGGWK</sequence>
<dbReference type="Gene3D" id="1.25.40.10">
    <property type="entry name" value="Tetratricopeptide repeat domain"/>
    <property type="match status" value="1"/>
</dbReference>
<dbReference type="Pfam" id="PF08238">
    <property type="entry name" value="Sel1"/>
    <property type="match status" value="3"/>
</dbReference>
<name>A0A9N8ZEZ2_9GLOM</name>
<dbReference type="SUPFAM" id="SSF56112">
    <property type="entry name" value="Protein kinase-like (PK-like)"/>
    <property type="match status" value="1"/>
</dbReference>
<evidence type="ECO:0000259" key="1">
    <source>
        <dbReference type="PROSITE" id="PS50011"/>
    </source>
</evidence>
<dbReference type="InterPro" id="IPR052748">
    <property type="entry name" value="ISR_Activator"/>
</dbReference>
<dbReference type="PANTHER" id="PTHR45011:SF1">
    <property type="entry name" value="DAP3-BINDING CELL DEATH ENHANCER 1"/>
    <property type="match status" value="1"/>
</dbReference>
<dbReference type="Pfam" id="PF07714">
    <property type="entry name" value="PK_Tyr_Ser-Thr"/>
    <property type="match status" value="1"/>
</dbReference>
<dbReference type="AlphaFoldDB" id="A0A9N8ZEZ2"/>
<protein>
    <submittedName>
        <fullName evidence="2">15328_t:CDS:1</fullName>
    </submittedName>
</protein>
<gene>
    <name evidence="2" type="ORF">AMORRO_LOCUS2690</name>
</gene>
<dbReference type="SMART" id="SM00671">
    <property type="entry name" value="SEL1"/>
    <property type="match status" value="4"/>
</dbReference>
<dbReference type="PROSITE" id="PS50011">
    <property type="entry name" value="PROTEIN_KINASE_DOM"/>
    <property type="match status" value="1"/>
</dbReference>
<comment type="caution">
    <text evidence="2">The sequence shown here is derived from an EMBL/GenBank/DDBJ whole genome shotgun (WGS) entry which is preliminary data.</text>
</comment>
<dbReference type="InterPro" id="IPR011009">
    <property type="entry name" value="Kinase-like_dom_sf"/>
</dbReference>